<comment type="similarity">
    <text evidence="1">Belongs to the sulfatase family.</text>
</comment>
<feature type="signal peptide" evidence="3">
    <location>
        <begin position="1"/>
        <end position="27"/>
    </location>
</feature>
<evidence type="ECO:0000259" key="4">
    <source>
        <dbReference type="Pfam" id="PF00884"/>
    </source>
</evidence>
<dbReference type="RefSeq" id="WP_093328372.1">
    <property type="nucleotide sequence ID" value="NZ_AP027363.1"/>
</dbReference>
<dbReference type="CDD" id="cd16143">
    <property type="entry name" value="ARS_like"/>
    <property type="match status" value="1"/>
</dbReference>
<dbReference type="InterPro" id="IPR000917">
    <property type="entry name" value="Sulfatase_N"/>
</dbReference>
<dbReference type="PANTHER" id="PTHR43751:SF6">
    <property type="entry name" value="N-ACETYLGALACTOSAMINE-6-O-SULFATASE"/>
    <property type="match status" value="1"/>
</dbReference>
<dbReference type="Pfam" id="PF00884">
    <property type="entry name" value="Sulfatase"/>
    <property type="match status" value="1"/>
</dbReference>
<keyword evidence="2" id="KW-0378">Hydrolase</keyword>
<dbReference type="Proteomes" id="UP000199308">
    <property type="component" value="Unassembled WGS sequence"/>
</dbReference>
<dbReference type="PROSITE" id="PS00523">
    <property type="entry name" value="SULFATASE_1"/>
    <property type="match status" value="1"/>
</dbReference>
<dbReference type="AlphaFoldDB" id="A0A1I0C1I6"/>
<dbReference type="Gene3D" id="3.40.720.10">
    <property type="entry name" value="Alkaline Phosphatase, subunit A"/>
    <property type="match status" value="1"/>
</dbReference>
<dbReference type="PROSITE" id="PS51257">
    <property type="entry name" value="PROKAR_LIPOPROTEIN"/>
    <property type="match status" value="1"/>
</dbReference>
<dbReference type="SUPFAM" id="SSF53649">
    <property type="entry name" value="Alkaline phosphatase-like"/>
    <property type="match status" value="1"/>
</dbReference>
<keyword evidence="6" id="KW-1185">Reference proteome</keyword>
<dbReference type="InterPro" id="IPR024607">
    <property type="entry name" value="Sulfatase_CS"/>
</dbReference>
<dbReference type="PROSITE" id="PS00149">
    <property type="entry name" value="SULFATASE_2"/>
    <property type="match status" value="1"/>
</dbReference>
<accession>A0A1I0C1I6</accession>
<evidence type="ECO:0000256" key="2">
    <source>
        <dbReference type="ARBA" id="ARBA00022801"/>
    </source>
</evidence>
<protein>
    <submittedName>
        <fullName evidence="5">Arylsulfatase A</fullName>
    </submittedName>
</protein>
<keyword evidence="3" id="KW-0732">Signal</keyword>
<dbReference type="Gene3D" id="3.30.1120.10">
    <property type="match status" value="1"/>
</dbReference>
<reference evidence="5 6" key="1">
    <citation type="submission" date="2016-10" db="EMBL/GenBank/DDBJ databases">
        <authorList>
            <person name="de Groot N.N."/>
        </authorList>
    </citation>
    <scope>NUCLEOTIDE SEQUENCE [LARGE SCALE GENOMIC DNA]</scope>
    <source>
        <strain evidence="5 6">DSM 19706</strain>
    </source>
</reference>
<evidence type="ECO:0000256" key="3">
    <source>
        <dbReference type="SAM" id="SignalP"/>
    </source>
</evidence>
<organism evidence="5 6">
    <name type="scientific">Thalassotalea agarivorans</name>
    <name type="common">Thalassomonas agarivorans</name>
    <dbReference type="NCBI Taxonomy" id="349064"/>
    <lineage>
        <taxon>Bacteria</taxon>
        <taxon>Pseudomonadati</taxon>
        <taxon>Pseudomonadota</taxon>
        <taxon>Gammaproteobacteria</taxon>
        <taxon>Alteromonadales</taxon>
        <taxon>Colwelliaceae</taxon>
        <taxon>Thalassotalea</taxon>
    </lineage>
</organism>
<feature type="chain" id="PRO_5011486448" evidence="3">
    <location>
        <begin position="28"/>
        <end position="520"/>
    </location>
</feature>
<dbReference type="InterPro" id="IPR017850">
    <property type="entry name" value="Alkaline_phosphatase_core_sf"/>
</dbReference>
<evidence type="ECO:0000313" key="6">
    <source>
        <dbReference type="Proteomes" id="UP000199308"/>
    </source>
</evidence>
<dbReference type="GO" id="GO:0016787">
    <property type="term" value="F:hydrolase activity"/>
    <property type="evidence" value="ECO:0007669"/>
    <property type="project" value="UniProtKB-KW"/>
</dbReference>
<dbReference type="STRING" id="349064.SAMN05660429_01131"/>
<sequence length="520" mass="57116">MKKILIQFTCSVVLCSLLSACSQQESAQHGTDEALVRKDTIKPNVVIFYVDDLGYGDLSSYGMTATQTPSIDALAREGIRFTDAHSSAATCTPSRYSLLTGQYAFRNNAAILPGDAPLIIDPDTPTLPDMMKKAGYKTAVVGKWHLGLGRGHVNWNEAVKPGPLELGFDYSFLMPATGDRVPTVYLENHHVVNLDPANPIEISYQQRIGSRPVGTESPQLLKQGADLQHSRTIVNGISRIGWMKGGHEAEWVDEDFHTVFTNKAIDFIEQNKAKPFLLYFPFHDIHVPRVPNEMFVGKSGMGPRGDAILQMDWMTGRIVQALKDAGVYDNTLIVFSSDNGPVMDDGYADQAEELKGEHDPSAGFRGGKYSAYEAGTRVPMIVTFPNGITSAGESSALISHIDLYRSLANLVSVELEQGEALDSVDLLPALLDASATGREEMLEESFTVSIRSGKWKYIEPFSGTTPDWLANKTAIENGLQSEPQLFDLSNDIAEQNNIATKYPEIVNQLQTRIDQIRAMP</sequence>
<dbReference type="PANTHER" id="PTHR43751">
    <property type="entry name" value="SULFATASE"/>
    <property type="match status" value="1"/>
</dbReference>
<dbReference type="EMBL" id="FOHK01000004">
    <property type="protein sequence ID" value="SET13216.1"/>
    <property type="molecule type" value="Genomic_DNA"/>
</dbReference>
<feature type="domain" description="Sulfatase N-terminal" evidence="4">
    <location>
        <begin position="43"/>
        <end position="411"/>
    </location>
</feature>
<evidence type="ECO:0000256" key="1">
    <source>
        <dbReference type="ARBA" id="ARBA00008779"/>
    </source>
</evidence>
<gene>
    <name evidence="5" type="ORF">SAMN05660429_01131</name>
</gene>
<dbReference type="OrthoDB" id="9803751at2"/>
<name>A0A1I0C1I6_THASX</name>
<dbReference type="InterPro" id="IPR052701">
    <property type="entry name" value="GAG_Ulvan_Degrading_Sulfatases"/>
</dbReference>
<evidence type="ECO:0000313" key="5">
    <source>
        <dbReference type="EMBL" id="SET13216.1"/>
    </source>
</evidence>
<proteinExistence type="inferred from homology"/>